<dbReference type="InterPro" id="IPR003661">
    <property type="entry name" value="HisK_dim/P_dom"/>
</dbReference>
<comment type="catalytic activity">
    <reaction evidence="1">
        <text>ATP + protein L-histidine = ADP + protein N-phospho-L-histidine.</text>
        <dbReference type="EC" id="2.7.13.3"/>
    </reaction>
</comment>
<dbReference type="InterPro" id="IPR050351">
    <property type="entry name" value="BphY/WalK/GraS-like"/>
</dbReference>
<dbReference type="SUPFAM" id="SSF55785">
    <property type="entry name" value="PYP-like sensor domain (PAS domain)"/>
    <property type="match status" value="1"/>
</dbReference>
<keyword evidence="12" id="KW-1133">Transmembrane helix</keyword>
<evidence type="ECO:0000256" key="6">
    <source>
        <dbReference type="ARBA" id="ARBA00022679"/>
    </source>
</evidence>
<dbReference type="InterPro" id="IPR013656">
    <property type="entry name" value="PAS_4"/>
</dbReference>
<evidence type="ECO:0000256" key="1">
    <source>
        <dbReference type="ARBA" id="ARBA00000085"/>
    </source>
</evidence>
<dbReference type="SMART" id="SM00091">
    <property type="entry name" value="PAS"/>
    <property type="match status" value="1"/>
</dbReference>
<feature type="transmembrane region" description="Helical" evidence="12">
    <location>
        <begin position="153"/>
        <end position="172"/>
    </location>
</feature>
<dbReference type="PROSITE" id="PS50885">
    <property type="entry name" value="HAMP"/>
    <property type="match status" value="1"/>
</dbReference>
<dbReference type="InterPro" id="IPR003594">
    <property type="entry name" value="HATPase_dom"/>
</dbReference>
<evidence type="ECO:0000256" key="4">
    <source>
        <dbReference type="ARBA" id="ARBA00022475"/>
    </source>
</evidence>
<dbReference type="CDD" id="cd06225">
    <property type="entry name" value="HAMP"/>
    <property type="match status" value="1"/>
</dbReference>
<dbReference type="InterPro" id="IPR035965">
    <property type="entry name" value="PAS-like_dom_sf"/>
</dbReference>
<dbReference type="Pfam" id="PF02518">
    <property type="entry name" value="HATPase_c"/>
    <property type="match status" value="1"/>
</dbReference>
<comment type="caution">
    <text evidence="15">The sequence shown here is derived from an EMBL/GenBank/DDBJ whole genome shotgun (WGS) entry which is preliminary data.</text>
</comment>
<sequence length="575" mass="65160">MKTYRSRFLTTLILLVTGVLLTLGIVLGQLFKDFYLDSERDRLKEDAELAALYLDGGDLADIQNYVGQIDDESSFDILLLNRRMEVIAGTPFRVGSFDFRMDASSIPEGGTFGNETREDLIQFTKPIELSSDDTVYLSFIRYVSDLEGVYDRIWLTIALALIFSFFLILFVLHNLTNQFIRPIDEATIVLRELADGNYRARVYELRNDEETGSLAGSINVLARNLETISLGESVQRARLESLIEYMGAGLLLVDERGIVTLVNRSYRDMFQYDELMIGQFYHGILPSPDVETLIEDVYLTEEPHRRQLSIRSGFNQKTYMVSAAPIFSDTGMLRGTTLLFNDISELKRLEKMRKDFVANVSHELKTPLTSIRGFSETLLDGAKEVPELRDQFLDIIQKEATRMQMLVEDLLELSRLEREDFHLEFTPVQLNQLVEEVCLVLSQKAEQKSIHLESRHDGEVVLQADMNRIKQVILNLVANAINYSPEGSQVEIAVEKRPDGSYLIVKDNGIGIAPKEVGRIFERFYRVDKARSRNSGGTGLGLAIVKHIVDLHHATIQVDSVEGEGTTFTIKFPSA</sequence>
<protein>
    <recommendedName>
        <fullName evidence="3">histidine kinase</fullName>
        <ecNumber evidence="3">2.7.13.3</ecNumber>
    </recommendedName>
</protein>
<evidence type="ECO:0000256" key="9">
    <source>
        <dbReference type="ARBA" id="ARBA00022840"/>
    </source>
</evidence>
<dbReference type="PANTHER" id="PTHR45453:SF1">
    <property type="entry name" value="PHOSPHATE REGULON SENSOR PROTEIN PHOR"/>
    <property type="match status" value="1"/>
</dbReference>
<dbReference type="Pfam" id="PF00512">
    <property type="entry name" value="HisKA"/>
    <property type="match status" value="1"/>
</dbReference>
<evidence type="ECO:0000313" key="15">
    <source>
        <dbReference type="EMBL" id="MDL5378016.1"/>
    </source>
</evidence>
<dbReference type="NCBIfam" id="TIGR00229">
    <property type="entry name" value="sensory_box"/>
    <property type="match status" value="1"/>
</dbReference>
<evidence type="ECO:0000256" key="11">
    <source>
        <dbReference type="ARBA" id="ARBA00023136"/>
    </source>
</evidence>
<dbReference type="CDD" id="cd00075">
    <property type="entry name" value="HATPase"/>
    <property type="match status" value="1"/>
</dbReference>
<dbReference type="SUPFAM" id="SSF55874">
    <property type="entry name" value="ATPase domain of HSP90 chaperone/DNA topoisomerase II/histidine kinase"/>
    <property type="match status" value="1"/>
</dbReference>
<keyword evidence="4" id="KW-1003">Cell membrane</keyword>
<name>A0ABT7MS34_9BACL</name>
<dbReference type="PANTHER" id="PTHR45453">
    <property type="entry name" value="PHOSPHATE REGULON SENSOR PROTEIN PHOR"/>
    <property type="match status" value="1"/>
</dbReference>
<dbReference type="InterPro" id="IPR005467">
    <property type="entry name" value="His_kinase_dom"/>
</dbReference>
<evidence type="ECO:0000256" key="10">
    <source>
        <dbReference type="ARBA" id="ARBA00023012"/>
    </source>
</evidence>
<dbReference type="PROSITE" id="PS50109">
    <property type="entry name" value="HIS_KIN"/>
    <property type="match status" value="1"/>
</dbReference>
<proteinExistence type="predicted"/>
<feature type="domain" description="HAMP" evidence="14">
    <location>
        <begin position="177"/>
        <end position="230"/>
    </location>
</feature>
<dbReference type="PRINTS" id="PR00344">
    <property type="entry name" value="BCTRLSENSOR"/>
</dbReference>
<dbReference type="InterPro" id="IPR036097">
    <property type="entry name" value="HisK_dim/P_sf"/>
</dbReference>
<dbReference type="RefSeq" id="WP_286038500.1">
    <property type="nucleotide sequence ID" value="NZ_CP183077.1"/>
</dbReference>
<dbReference type="SUPFAM" id="SSF158472">
    <property type="entry name" value="HAMP domain-like"/>
    <property type="match status" value="1"/>
</dbReference>
<feature type="domain" description="Histidine kinase" evidence="13">
    <location>
        <begin position="359"/>
        <end position="575"/>
    </location>
</feature>
<dbReference type="Gene3D" id="1.10.287.130">
    <property type="match status" value="1"/>
</dbReference>
<organism evidence="15 16">
    <name type="scientific">Exiguobacterium mexicanum</name>
    <dbReference type="NCBI Taxonomy" id="340146"/>
    <lineage>
        <taxon>Bacteria</taxon>
        <taxon>Bacillati</taxon>
        <taxon>Bacillota</taxon>
        <taxon>Bacilli</taxon>
        <taxon>Bacillales</taxon>
        <taxon>Bacillales Family XII. Incertae Sedis</taxon>
        <taxon>Exiguobacterium</taxon>
    </lineage>
</organism>
<dbReference type="CDD" id="cd00082">
    <property type="entry name" value="HisKA"/>
    <property type="match status" value="1"/>
</dbReference>
<dbReference type="InterPro" id="IPR000014">
    <property type="entry name" value="PAS"/>
</dbReference>
<evidence type="ECO:0000256" key="3">
    <source>
        <dbReference type="ARBA" id="ARBA00012438"/>
    </source>
</evidence>
<dbReference type="InterPro" id="IPR003660">
    <property type="entry name" value="HAMP_dom"/>
</dbReference>
<evidence type="ECO:0000256" key="8">
    <source>
        <dbReference type="ARBA" id="ARBA00022777"/>
    </source>
</evidence>
<gene>
    <name evidence="15" type="ORF">QR695_13490</name>
</gene>
<evidence type="ECO:0000256" key="5">
    <source>
        <dbReference type="ARBA" id="ARBA00022553"/>
    </source>
</evidence>
<keyword evidence="7" id="KW-0547">Nucleotide-binding</keyword>
<dbReference type="EMBL" id="JASWER010000014">
    <property type="protein sequence ID" value="MDL5378016.1"/>
    <property type="molecule type" value="Genomic_DNA"/>
</dbReference>
<evidence type="ECO:0000259" key="13">
    <source>
        <dbReference type="PROSITE" id="PS50109"/>
    </source>
</evidence>
<keyword evidence="16" id="KW-1185">Reference proteome</keyword>
<dbReference type="Pfam" id="PF08448">
    <property type="entry name" value="PAS_4"/>
    <property type="match status" value="1"/>
</dbReference>
<dbReference type="InterPro" id="IPR036890">
    <property type="entry name" value="HATPase_C_sf"/>
</dbReference>
<dbReference type="EC" id="2.7.13.3" evidence="3"/>
<dbReference type="Gene3D" id="3.30.565.10">
    <property type="entry name" value="Histidine kinase-like ATPase, C-terminal domain"/>
    <property type="match status" value="1"/>
</dbReference>
<reference evidence="15 16" key="1">
    <citation type="submission" date="2023-06" db="EMBL/GenBank/DDBJ databases">
        <title>Influencing factors and mechanism of Cr(VI) reduction by facultative anaerobic Exiguobacterium sp. PY14.</title>
        <authorList>
            <person name="Zou L."/>
        </authorList>
    </citation>
    <scope>NUCLEOTIDE SEQUENCE [LARGE SCALE GENOMIC DNA]</scope>
    <source>
        <strain evidence="15 16">PY14</strain>
    </source>
</reference>
<comment type="subcellular location">
    <subcellularLocation>
        <location evidence="2">Cell membrane</location>
        <topology evidence="2">Multi-pass membrane protein</topology>
    </subcellularLocation>
</comment>
<dbReference type="SMART" id="SM00304">
    <property type="entry name" value="HAMP"/>
    <property type="match status" value="1"/>
</dbReference>
<keyword evidence="10" id="KW-0902">Two-component regulatory system</keyword>
<evidence type="ECO:0000256" key="2">
    <source>
        <dbReference type="ARBA" id="ARBA00004651"/>
    </source>
</evidence>
<dbReference type="SMART" id="SM00388">
    <property type="entry name" value="HisKA"/>
    <property type="match status" value="1"/>
</dbReference>
<dbReference type="Gene3D" id="6.10.340.10">
    <property type="match status" value="1"/>
</dbReference>
<keyword evidence="5" id="KW-0597">Phosphoprotein</keyword>
<dbReference type="Proteomes" id="UP001230807">
    <property type="component" value="Unassembled WGS sequence"/>
</dbReference>
<evidence type="ECO:0000259" key="14">
    <source>
        <dbReference type="PROSITE" id="PS50885"/>
    </source>
</evidence>
<keyword evidence="6" id="KW-0808">Transferase</keyword>
<dbReference type="NCBIfam" id="NF046044">
    <property type="entry name" value="PnpS"/>
    <property type="match status" value="1"/>
</dbReference>
<dbReference type="GO" id="GO:0005524">
    <property type="term" value="F:ATP binding"/>
    <property type="evidence" value="ECO:0007669"/>
    <property type="project" value="UniProtKB-KW"/>
</dbReference>
<accession>A0ABT7MS34</accession>
<dbReference type="CDD" id="cd00130">
    <property type="entry name" value="PAS"/>
    <property type="match status" value="1"/>
</dbReference>
<keyword evidence="11 12" id="KW-0472">Membrane</keyword>
<keyword evidence="9 15" id="KW-0067">ATP-binding</keyword>
<dbReference type="InterPro" id="IPR004358">
    <property type="entry name" value="Sig_transdc_His_kin-like_C"/>
</dbReference>
<dbReference type="SMART" id="SM00387">
    <property type="entry name" value="HATPase_c"/>
    <property type="match status" value="1"/>
</dbReference>
<dbReference type="Pfam" id="PF00672">
    <property type="entry name" value="HAMP"/>
    <property type="match status" value="1"/>
</dbReference>
<dbReference type="SUPFAM" id="SSF47384">
    <property type="entry name" value="Homodimeric domain of signal transducing histidine kinase"/>
    <property type="match status" value="1"/>
</dbReference>
<evidence type="ECO:0000256" key="7">
    <source>
        <dbReference type="ARBA" id="ARBA00022741"/>
    </source>
</evidence>
<keyword evidence="12" id="KW-0812">Transmembrane</keyword>
<dbReference type="Gene3D" id="3.30.450.20">
    <property type="entry name" value="PAS domain"/>
    <property type="match status" value="1"/>
</dbReference>
<keyword evidence="8" id="KW-0418">Kinase</keyword>
<evidence type="ECO:0000256" key="12">
    <source>
        <dbReference type="SAM" id="Phobius"/>
    </source>
</evidence>
<evidence type="ECO:0000313" key="16">
    <source>
        <dbReference type="Proteomes" id="UP001230807"/>
    </source>
</evidence>